<keyword evidence="9" id="KW-0325">Glycoprotein</keyword>
<evidence type="ECO:0000256" key="8">
    <source>
        <dbReference type="ARBA" id="ARBA00023170"/>
    </source>
</evidence>
<gene>
    <name evidence="16" type="primary">LOC100368605</name>
</gene>
<feature type="transmembrane region" description="Helical" evidence="13">
    <location>
        <begin position="274"/>
        <end position="296"/>
    </location>
</feature>
<evidence type="ECO:0000256" key="11">
    <source>
        <dbReference type="ARBA" id="ARBA00025478"/>
    </source>
</evidence>
<evidence type="ECO:0000313" key="16">
    <source>
        <dbReference type="RefSeq" id="XP_002741289.1"/>
    </source>
</evidence>
<dbReference type="PANTHER" id="PTHR24241:SF182">
    <property type="entry name" value="G PROTEIN-COUPLED RECEPTOR 19"/>
    <property type="match status" value="1"/>
</dbReference>
<dbReference type="InterPro" id="IPR017452">
    <property type="entry name" value="GPCR_Rhodpsn_7TM"/>
</dbReference>
<keyword evidence="10 12" id="KW-0807">Transducer</keyword>
<evidence type="ECO:0000256" key="9">
    <source>
        <dbReference type="ARBA" id="ARBA00023180"/>
    </source>
</evidence>
<dbReference type="PROSITE" id="PS00237">
    <property type="entry name" value="G_PROTEIN_RECEP_F1_1"/>
    <property type="match status" value="1"/>
</dbReference>
<feature type="domain" description="G-protein coupled receptors family 1 profile" evidence="14">
    <location>
        <begin position="39"/>
        <end position="293"/>
    </location>
</feature>
<comment type="function">
    <text evidence="11">Receptor for NPAF (A-18-F-amide) and NPFF (F-8-F-amide) neuropeptides, also known as morphine-modulating peptides. Can also be activated by a variety of naturally occurring or synthetic FMRF-amide like ligands. This receptor mediates its action by association with G proteins that activate a phosphatidylinositol-calcium second messenger system.</text>
</comment>
<feature type="transmembrane region" description="Helical" evidence="13">
    <location>
        <begin position="184"/>
        <end position="207"/>
    </location>
</feature>
<feature type="transmembrane region" description="Helical" evidence="13">
    <location>
        <begin position="26"/>
        <end position="48"/>
    </location>
</feature>
<protein>
    <submittedName>
        <fullName evidence="16">Probable G-protein coupled receptor 19-like</fullName>
    </submittedName>
</protein>
<dbReference type="RefSeq" id="XP_002741289.1">
    <property type="nucleotide sequence ID" value="XM_002741243.1"/>
</dbReference>
<evidence type="ECO:0000256" key="13">
    <source>
        <dbReference type="SAM" id="Phobius"/>
    </source>
</evidence>
<evidence type="ECO:0000256" key="12">
    <source>
        <dbReference type="RuleBase" id="RU000688"/>
    </source>
</evidence>
<dbReference type="Proteomes" id="UP000694865">
    <property type="component" value="Unplaced"/>
</dbReference>
<proteinExistence type="inferred from homology"/>
<keyword evidence="8 12" id="KW-0675">Receptor</keyword>
<keyword evidence="4 13" id="KW-1133">Transmembrane helix</keyword>
<keyword evidence="5 12" id="KW-0297">G-protein coupled receptor</keyword>
<dbReference type="PROSITE" id="PS50262">
    <property type="entry name" value="G_PROTEIN_RECEP_F1_2"/>
    <property type="match status" value="1"/>
</dbReference>
<dbReference type="PANTHER" id="PTHR24241">
    <property type="entry name" value="NEUROPEPTIDE RECEPTOR-RELATED G-PROTEIN COUPLED RECEPTOR"/>
    <property type="match status" value="1"/>
</dbReference>
<evidence type="ECO:0000256" key="6">
    <source>
        <dbReference type="ARBA" id="ARBA00023136"/>
    </source>
</evidence>
<evidence type="ECO:0000256" key="5">
    <source>
        <dbReference type="ARBA" id="ARBA00023040"/>
    </source>
</evidence>
<evidence type="ECO:0000259" key="14">
    <source>
        <dbReference type="PROSITE" id="PS50262"/>
    </source>
</evidence>
<feature type="transmembrane region" description="Helical" evidence="13">
    <location>
        <begin position="140"/>
        <end position="159"/>
    </location>
</feature>
<evidence type="ECO:0000256" key="1">
    <source>
        <dbReference type="ARBA" id="ARBA00004651"/>
    </source>
</evidence>
<feature type="transmembrane region" description="Helical" evidence="13">
    <location>
        <begin position="100"/>
        <end position="119"/>
    </location>
</feature>
<comment type="subcellular location">
    <subcellularLocation>
        <location evidence="1">Cell membrane</location>
        <topology evidence="1">Multi-pass membrane protein</topology>
    </subcellularLocation>
</comment>
<keyword evidence="7" id="KW-1015">Disulfide bond</keyword>
<dbReference type="InterPro" id="IPR000276">
    <property type="entry name" value="GPCR_Rhodpsn"/>
</dbReference>
<dbReference type="Gene3D" id="1.20.1070.10">
    <property type="entry name" value="Rhodopsin 7-helix transmembrane proteins"/>
    <property type="match status" value="1"/>
</dbReference>
<keyword evidence="3 12" id="KW-0812">Transmembrane</keyword>
<sequence>MATMNSTDVHDWQDPYRTSTNVILEMLTLCIMWIGCVFGNTLVCVVVYRSRRMQSTTNYFVVSLAWADLLVAFFCMPFIASRVVTEEWIFGDFMCKIVRFLQILAPGSTVYVLLAIAFDRFYTIIYPLSFKVTRGKAKQMIAGSWLFAAIIASPSFYLYGAVTSDYPPGTILCNTYIPRSVGAIIYSVFIFLIIFLVPVVIILVVYIRIFKYIWTVGVGGRTFQRTMNTVPRTKVKTIKMLSIVNIFYFLSWAPFIFVQLWFACSHSTYINPTVYVAVTWVSFASSVSNPIIYSCYNANFRRGCKEVFCMSNMRCYRSNTYAITTASRFGKKNHIGVVDMSNGNGHYRASTPTKTFDRDSKGDKKMAWPLAARPGPDTYL</sequence>
<evidence type="ECO:0000256" key="10">
    <source>
        <dbReference type="ARBA" id="ARBA00023224"/>
    </source>
</evidence>
<evidence type="ECO:0000256" key="4">
    <source>
        <dbReference type="ARBA" id="ARBA00022989"/>
    </source>
</evidence>
<keyword evidence="2" id="KW-1003">Cell membrane</keyword>
<feature type="transmembrane region" description="Helical" evidence="13">
    <location>
        <begin position="241"/>
        <end position="262"/>
    </location>
</feature>
<name>A0ABM0H065_SACKO</name>
<evidence type="ECO:0000256" key="3">
    <source>
        <dbReference type="ARBA" id="ARBA00022692"/>
    </source>
</evidence>
<dbReference type="Pfam" id="PF00001">
    <property type="entry name" value="7tm_1"/>
    <property type="match status" value="1"/>
</dbReference>
<organism evidence="15 16">
    <name type="scientific">Saccoglossus kowalevskii</name>
    <name type="common">Acorn worm</name>
    <dbReference type="NCBI Taxonomy" id="10224"/>
    <lineage>
        <taxon>Eukaryota</taxon>
        <taxon>Metazoa</taxon>
        <taxon>Hemichordata</taxon>
        <taxon>Enteropneusta</taxon>
        <taxon>Harrimaniidae</taxon>
        <taxon>Saccoglossus</taxon>
    </lineage>
</organism>
<reference evidence="16" key="1">
    <citation type="submission" date="2025-08" db="UniProtKB">
        <authorList>
            <consortium name="RefSeq"/>
        </authorList>
    </citation>
    <scope>IDENTIFICATION</scope>
    <source>
        <tissue evidence="16">Testes</tissue>
    </source>
</reference>
<evidence type="ECO:0000313" key="15">
    <source>
        <dbReference type="Proteomes" id="UP000694865"/>
    </source>
</evidence>
<comment type="similarity">
    <text evidence="12">Belongs to the G-protein coupled receptor 1 family.</text>
</comment>
<dbReference type="PRINTS" id="PR00237">
    <property type="entry name" value="GPCRRHODOPSN"/>
</dbReference>
<feature type="transmembrane region" description="Helical" evidence="13">
    <location>
        <begin position="60"/>
        <end position="80"/>
    </location>
</feature>
<evidence type="ECO:0000256" key="7">
    <source>
        <dbReference type="ARBA" id="ARBA00023157"/>
    </source>
</evidence>
<accession>A0ABM0H065</accession>
<dbReference type="SUPFAM" id="SSF81321">
    <property type="entry name" value="Family A G protein-coupled receptor-like"/>
    <property type="match status" value="1"/>
</dbReference>
<keyword evidence="15" id="KW-1185">Reference proteome</keyword>
<dbReference type="GeneID" id="100368605"/>
<evidence type="ECO:0000256" key="2">
    <source>
        <dbReference type="ARBA" id="ARBA00022475"/>
    </source>
</evidence>
<dbReference type="InterPro" id="IPR005395">
    <property type="entry name" value="NPFF_rcpt"/>
</dbReference>
<keyword evidence="6 13" id="KW-0472">Membrane</keyword>
<dbReference type="PRINTS" id="PR01570">
    <property type="entry name" value="NPFFRECEPTOR"/>
</dbReference>